<name>A0A166D9E0_9AGAM</name>
<reference evidence="1 2" key="1">
    <citation type="journal article" date="2016" name="Mol. Biol. Evol.">
        <title>Comparative Genomics of Early-Diverging Mushroom-Forming Fungi Provides Insights into the Origins of Lignocellulose Decay Capabilities.</title>
        <authorList>
            <person name="Nagy L.G."/>
            <person name="Riley R."/>
            <person name="Tritt A."/>
            <person name="Adam C."/>
            <person name="Daum C."/>
            <person name="Floudas D."/>
            <person name="Sun H."/>
            <person name="Yadav J.S."/>
            <person name="Pangilinan J."/>
            <person name="Larsson K.H."/>
            <person name="Matsuura K."/>
            <person name="Barry K."/>
            <person name="Labutti K."/>
            <person name="Kuo R."/>
            <person name="Ohm R.A."/>
            <person name="Bhattacharya S.S."/>
            <person name="Shirouzu T."/>
            <person name="Yoshinaga Y."/>
            <person name="Martin F.M."/>
            <person name="Grigoriev I.V."/>
            <person name="Hibbett D.S."/>
        </authorList>
    </citation>
    <scope>NUCLEOTIDE SEQUENCE [LARGE SCALE GENOMIC DNA]</scope>
    <source>
        <strain evidence="1 2">HHB10207 ss-3</strain>
    </source>
</reference>
<protein>
    <submittedName>
        <fullName evidence="1">Uncharacterized protein</fullName>
    </submittedName>
</protein>
<dbReference type="OrthoDB" id="3365519at2759"/>
<proteinExistence type="predicted"/>
<dbReference type="Proteomes" id="UP000076798">
    <property type="component" value="Unassembled WGS sequence"/>
</dbReference>
<sequence>MRGVSIPTHRYADMAQGILQEGRLHDSSLGKALSHSTRAYTRVVLRLRAQAEAELKELTMIPPNLPNPDNFPKPFIPNQPSHHIRTASRASSRASSFGQNFFQNPNSPTQAPIQIYRPKFRSALYRPHHAPLLRVFVPSPEGQWLSDSSVFECERELRRALAGPKGSSGMSLLRPGDVVWDAAVSDEANVAKLIWDGNYLIDLDYTYSLVGSIPRYFHSFSFPPSYFHKVIRSGVGADGDPIVQIDVNPWAHEIAAGLELLQERVAMDTPNGGRHSVLRWSHRSRFRIPMAIRTTDTLSIPIPQSDNLFINRSWAGIVVVEAEGTNEGLEELHSRCPAAFPDNRLLRRRAEADPLENRAWRLLRERSRPGEIWIRVIREKEKLI</sequence>
<dbReference type="EMBL" id="KV428066">
    <property type="protein sequence ID" value="KZT38278.1"/>
    <property type="molecule type" value="Genomic_DNA"/>
</dbReference>
<organism evidence="1 2">
    <name type="scientific">Sistotremastrum suecicum HHB10207 ss-3</name>
    <dbReference type="NCBI Taxonomy" id="1314776"/>
    <lineage>
        <taxon>Eukaryota</taxon>
        <taxon>Fungi</taxon>
        <taxon>Dikarya</taxon>
        <taxon>Basidiomycota</taxon>
        <taxon>Agaricomycotina</taxon>
        <taxon>Agaricomycetes</taxon>
        <taxon>Sistotremastrales</taxon>
        <taxon>Sistotremastraceae</taxon>
        <taxon>Sistotremastrum</taxon>
    </lineage>
</organism>
<evidence type="ECO:0000313" key="1">
    <source>
        <dbReference type="EMBL" id="KZT38278.1"/>
    </source>
</evidence>
<evidence type="ECO:0000313" key="2">
    <source>
        <dbReference type="Proteomes" id="UP000076798"/>
    </source>
</evidence>
<dbReference type="STRING" id="1314776.A0A166D9E0"/>
<dbReference type="AlphaFoldDB" id="A0A166D9E0"/>
<keyword evidence="2" id="KW-1185">Reference proteome</keyword>
<accession>A0A166D9E0</accession>
<gene>
    <name evidence="1" type="ORF">SISSUDRAFT_1070901</name>
</gene>